<evidence type="ECO:0000313" key="2">
    <source>
        <dbReference type="EMBL" id="ERZ94707.1"/>
    </source>
</evidence>
<name>U9SL30_RHIID</name>
<dbReference type="VEuPathDB" id="FungiDB:RhiirFUN_008681"/>
<gene>
    <name evidence="2" type="ORF">GLOINDRAFT_90410</name>
</gene>
<proteinExistence type="predicted"/>
<reference evidence="2" key="1">
    <citation type="submission" date="2013-07" db="EMBL/GenBank/DDBJ databases">
        <title>The genome of an arbuscular mycorrhizal fungus provides insights into the evolution of the oldest plant symbiosis.</title>
        <authorList>
            <consortium name="DOE Joint Genome Institute"/>
            <person name="Tisserant E."/>
            <person name="Malbreil M."/>
            <person name="Kuo A."/>
            <person name="Kohler A."/>
            <person name="Symeonidi A."/>
            <person name="Balestrini R."/>
            <person name="Charron P."/>
            <person name="Duensing N."/>
            <person name="Frei-dit-Frey N."/>
            <person name="Gianinazzi-Pearson V."/>
            <person name="Gilbert B."/>
            <person name="Handa Y."/>
            <person name="Hijri M."/>
            <person name="Kaul R."/>
            <person name="Kawaguchi M."/>
            <person name="Krajinski F."/>
            <person name="Lammers P."/>
            <person name="Lapierre D."/>
            <person name="Masclaux F.G."/>
            <person name="Murat C."/>
            <person name="Morin E."/>
            <person name="Ndikumana S."/>
            <person name="Pagni M."/>
            <person name="Petitpierre D."/>
            <person name="Requena N."/>
            <person name="Rosikiewicz P."/>
            <person name="Riley R."/>
            <person name="Saito K."/>
            <person name="San Clemente H."/>
            <person name="Shapiro H."/>
            <person name="van Tuinen D."/>
            <person name="Becard G."/>
            <person name="Bonfante P."/>
            <person name="Paszkowski U."/>
            <person name="Shachar-Hill Y."/>
            <person name="Young J.P."/>
            <person name="Sanders I.R."/>
            <person name="Henrissat B."/>
            <person name="Rensing S.A."/>
            <person name="Grigoriev I.V."/>
            <person name="Corradi N."/>
            <person name="Roux C."/>
            <person name="Martin F."/>
        </authorList>
    </citation>
    <scope>NUCLEOTIDE SEQUENCE</scope>
    <source>
        <strain evidence="2">DAOM 197198</strain>
    </source>
</reference>
<dbReference type="AlphaFoldDB" id="U9SL30"/>
<feature type="transmembrane region" description="Helical" evidence="1">
    <location>
        <begin position="111"/>
        <end position="133"/>
    </location>
</feature>
<evidence type="ECO:0000256" key="1">
    <source>
        <dbReference type="SAM" id="Phobius"/>
    </source>
</evidence>
<accession>U9SL30</accession>
<protein>
    <submittedName>
        <fullName evidence="2">Uncharacterized protein</fullName>
    </submittedName>
</protein>
<dbReference type="EMBL" id="KI301811">
    <property type="protein sequence ID" value="ERZ94707.1"/>
    <property type="molecule type" value="Genomic_DNA"/>
</dbReference>
<dbReference type="HOGENOM" id="CLU_1482754_0_0_1"/>
<sequence>MSDSKENVIMEFDGIIICGKRIIPESVVKYRTIKFAFMLQTPNWHEIPELEIVTGTISKLRRVSDLADTNIETRNELKKIAEKPPDVQDVQTYLTVAAKPSRYPLRKFCSVRVFVSAYAYLESLLGVGALLLYQDLTGRITLSIHTILYEVEVISSKWLLNNYVGHYSRFLQFLLWKATPER</sequence>
<organism evidence="2">
    <name type="scientific">Rhizophagus irregularis (strain DAOM 181602 / DAOM 197198 / MUCL 43194)</name>
    <name type="common">Arbuscular mycorrhizal fungus</name>
    <name type="synonym">Glomus intraradices</name>
    <dbReference type="NCBI Taxonomy" id="747089"/>
    <lineage>
        <taxon>Eukaryota</taxon>
        <taxon>Fungi</taxon>
        <taxon>Fungi incertae sedis</taxon>
        <taxon>Mucoromycota</taxon>
        <taxon>Glomeromycotina</taxon>
        <taxon>Glomeromycetes</taxon>
        <taxon>Glomerales</taxon>
        <taxon>Glomeraceae</taxon>
        <taxon>Rhizophagus</taxon>
    </lineage>
</organism>
<keyword evidence="1" id="KW-0472">Membrane</keyword>
<keyword evidence="1" id="KW-1133">Transmembrane helix</keyword>
<keyword evidence="1" id="KW-0812">Transmembrane</keyword>